<evidence type="ECO:0000313" key="2">
    <source>
        <dbReference type="Proteomes" id="UP000515703"/>
    </source>
</evidence>
<accession>A0A7M3S9Y3</accession>
<evidence type="ECO:0000313" key="1">
    <source>
        <dbReference type="EMBL" id="BCK01401.1"/>
    </source>
</evidence>
<organism evidence="1 2">
    <name type="scientific">Anaerocolumna chitinilytica</name>
    <dbReference type="NCBI Taxonomy" id="1727145"/>
    <lineage>
        <taxon>Bacteria</taxon>
        <taxon>Bacillati</taxon>
        <taxon>Bacillota</taxon>
        <taxon>Clostridia</taxon>
        <taxon>Lachnospirales</taxon>
        <taxon>Lachnospiraceae</taxon>
        <taxon>Anaerocolumna</taxon>
    </lineage>
</organism>
<keyword evidence="2" id="KW-1185">Reference proteome</keyword>
<dbReference type="EMBL" id="AP023368">
    <property type="protein sequence ID" value="BCK01401.1"/>
    <property type="molecule type" value="Genomic_DNA"/>
</dbReference>
<protein>
    <submittedName>
        <fullName evidence="1">Uncharacterized protein</fullName>
    </submittedName>
</protein>
<dbReference type="AlphaFoldDB" id="A0A7M3S9Y3"/>
<reference evidence="1 2" key="1">
    <citation type="submission" date="2020-08" db="EMBL/GenBank/DDBJ databases">
        <title>Draft genome sequencing of an Anaerocolumna strain isolated from anoxic soil subjected to BSD treatment.</title>
        <authorList>
            <person name="Uek A."/>
            <person name="Tonouchi A."/>
        </authorList>
    </citation>
    <scope>NUCLEOTIDE SEQUENCE [LARGE SCALE GENOMIC DNA]</scope>
    <source>
        <strain evidence="1 2">CTTW</strain>
    </source>
</reference>
<name>A0A7M3S9Y3_9FIRM</name>
<sequence>MLKITEVNINSASWSNVAQVKDWNTVRLCNPDWNTIKMTALTSSQLRIEVAVIENTWELLRDAYSDWESISELSTWADIRIF</sequence>
<gene>
    <name evidence="1" type="ORF">bsdcttw_44410</name>
</gene>
<reference evidence="1 2" key="2">
    <citation type="submission" date="2020-08" db="EMBL/GenBank/DDBJ databases">
        <authorList>
            <person name="Ueki A."/>
            <person name="Tonouchi A."/>
        </authorList>
    </citation>
    <scope>NUCLEOTIDE SEQUENCE [LARGE SCALE GENOMIC DNA]</scope>
    <source>
        <strain evidence="1 2">CTTW</strain>
    </source>
</reference>
<dbReference type="RefSeq" id="WP_185256968.1">
    <property type="nucleotide sequence ID" value="NZ_AP023368.1"/>
</dbReference>
<dbReference type="Proteomes" id="UP000515703">
    <property type="component" value="Chromosome"/>
</dbReference>
<proteinExistence type="predicted"/>
<dbReference type="KEGG" id="acht:bsdcttw_44410"/>